<name>A0A672V2H1_STRHB</name>
<organism evidence="3 4">
    <name type="scientific">Strigops habroptila</name>
    <name type="common">Kakapo</name>
    <dbReference type="NCBI Taxonomy" id="2489341"/>
    <lineage>
        <taxon>Eukaryota</taxon>
        <taxon>Metazoa</taxon>
        <taxon>Chordata</taxon>
        <taxon>Craniata</taxon>
        <taxon>Vertebrata</taxon>
        <taxon>Euteleostomi</taxon>
        <taxon>Archelosauria</taxon>
        <taxon>Archosauria</taxon>
        <taxon>Dinosauria</taxon>
        <taxon>Saurischia</taxon>
        <taxon>Theropoda</taxon>
        <taxon>Coelurosauria</taxon>
        <taxon>Aves</taxon>
        <taxon>Neognathae</taxon>
        <taxon>Neoaves</taxon>
        <taxon>Telluraves</taxon>
        <taxon>Australaves</taxon>
        <taxon>Psittaciformes</taxon>
        <taxon>Psittacidae</taxon>
        <taxon>Strigops</taxon>
    </lineage>
</organism>
<evidence type="ECO:0000256" key="1">
    <source>
        <dbReference type="SAM" id="MobiDB-lite"/>
    </source>
</evidence>
<keyword evidence="2" id="KW-0812">Transmembrane</keyword>
<dbReference type="Proteomes" id="UP000472266">
    <property type="component" value="Chromosome 5"/>
</dbReference>
<dbReference type="Ensembl" id="ENSSHBT00005025654.1">
    <property type="protein sequence ID" value="ENSSHBP00005021513.1"/>
    <property type="gene ID" value="ENSSHBG00005018233.1"/>
</dbReference>
<dbReference type="GO" id="GO:0034154">
    <property type="term" value="P:toll-like receptor 7 signaling pathway"/>
    <property type="evidence" value="ECO:0007669"/>
    <property type="project" value="TreeGrafter"/>
</dbReference>
<dbReference type="GO" id="GO:0005768">
    <property type="term" value="C:endosome"/>
    <property type="evidence" value="ECO:0007669"/>
    <property type="project" value="TreeGrafter"/>
</dbReference>
<dbReference type="GeneTree" id="ENSGT00530000063359"/>
<gene>
    <name evidence="3" type="primary">UNC93B1</name>
</gene>
<dbReference type="AlphaFoldDB" id="A0A672V2H1"/>
<feature type="transmembrane region" description="Helical" evidence="2">
    <location>
        <begin position="181"/>
        <end position="200"/>
    </location>
</feature>
<dbReference type="PANTHER" id="PTHR46744">
    <property type="entry name" value="PROTEIN UNC-93 HOMOLOG B1"/>
    <property type="match status" value="1"/>
</dbReference>
<dbReference type="GO" id="GO:0035325">
    <property type="term" value="F:Toll-like receptor binding"/>
    <property type="evidence" value="ECO:0007669"/>
    <property type="project" value="InterPro"/>
</dbReference>
<keyword evidence="4" id="KW-1185">Reference proteome</keyword>
<evidence type="ECO:0000313" key="4">
    <source>
        <dbReference type="Proteomes" id="UP000472266"/>
    </source>
</evidence>
<evidence type="ECO:0000256" key="2">
    <source>
        <dbReference type="SAM" id="Phobius"/>
    </source>
</evidence>
<dbReference type="GO" id="GO:0034162">
    <property type="term" value="P:toll-like receptor 9 signaling pathway"/>
    <property type="evidence" value="ECO:0007669"/>
    <property type="project" value="TreeGrafter"/>
</dbReference>
<reference evidence="3 4" key="1">
    <citation type="submission" date="2019-11" db="EMBL/GenBank/DDBJ databases">
        <title>Strigops habroptila (kakapo) genome, bStrHab1, primary haplotype, v2.</title>
        <authorList>
            <person name="Jarvis E.D."/>
            <person name="Howard J."/>
            <person name="Rhie A."/>
            <person name="Phillippy A."/>
            <person name="Korlach J."/>
            <person name="Digby A."/>
            <person name="Iorns D."/>
            <person name="Eason D."/>
            <person name="Robertson B."/>
            <person name="Raemaekers T."/>
            <person name="Howe K."/>
            <person name="Lewin H."/>
            <person name="Damas J."/>
            <person name="Hastie A."/>
            <person name="Tracey A."/>
            <person name="Chow W."/>
            <person name="Fedrigo O."/>
        </authorList>
    </citation>
    <scope>NUCLEOTIDE SEQUENCE [LARGE SCALE GENOMIC DNA]</scope>
</reference>
<keyword evidence="2" id="KW-0472">Membrane</keyword>
<dbReference type="GO" id="GO:0034138">
    <property type="term" value="P:toll-like receptor 3 signaling pathway"/>
    <property type="evidence" value="ECO:0007669"/>
    <property type="project" value="TreeGrafter"/>
</dbReference>
<keyword evidence="2" id="KW-1133">Transmembrane helix</keyword>
<feature type="compositionally biased region" description="Low complexity" evidence="1">
    <location>
        <begin position="17"/>
        <end position="30"/>
    </location>
</feature>
<proteinExistence type="predicted"/>
<reference evidence="3" key="3">
    <citation type="submission" date="2025-09" db="UniProtKB">
        <authorList>
            <consortium name="Ensembl"/>
        </authorList>
    </citation>
    <scope>IDENTIFICATION</scope>
</reference>
<evidence type="ECO:0000313" key="3">
    <source>
        <dbReference type="Ensembl" id="ENSSHBP00005021513.1"/>
    </source>
</evidence>
<protein>
    <submittedName>
        <fullName evidence="3">Unc-93 homolog B1, TLR signaling regulator</fullName>
    </submittedName>
</protein>
<dbReference type="GO" id="GO:0002224">
    <property type="term" value="P:toll-like receptor signaling pathway"/>
    <property type="evidence" value="ECO:0007669"/>
    <property type="project" value="InterPro"/>
</dbReference>
<feature type="transmembrane region" description="Helical" evidence="2">
    <location>
        <begin position="110"/>
        <end position="134"/>
    </location>
</feature>
<feature type="transmembrane region" description="Helical" evidence="2">
    <location>
        <begin position="155"/>
        <end position="175"/>
    </location>
</feature>
<dbReference type="GO" id="GO:0006886">
    <property type="term" value="P:intracellular protein transport"/>
    <property type="evidence" value="ECO:0007669"/>
    <property type="project" value="TreeGrafter"/>
</dbReference>
<dbReference type="GO" id="GO:0005764">
    <property type="term" value="C:lysosome"/>
    <property type="evidence" value="ECO:0007669"/>
    <property type="project" value="TreeGrafter"/>
</dbReference>
<reference evidence="3" key="2">
    <citation type="submission" date="2025-08" db="UniProtKB">
        <authorList>
            <consortium name="Ensembl"/>
        </authorList>
    </citation>
    <scope>IDENTIFICATION</scope>
</reference>
<sequence>MTLWVLTPTTTRRRRSTSSSAASASGSSRTCWPPAWPGPSPMGSTWVWSCCSSGTPSVVWGVRVGGDRPLDPPPPPPQGLLQMQLILHYDETYREVKYSNIQLEDIDRKVLMGINVTPIAALLYTPIFIRYGALRASQRHSQGESGLPSAIPGRFFGIKWAMFLAVGIYAFFVSSNYWERYYTLVPSAVAIGVAIVPLWASMGSYITRWAAVGWGWGAGWPRLTHRAA</sequence>
<dbReference type="PANTHER" id="PTHR46744:SF1">
    <property type="entry name" value="PROTEIN UNC-93 HOMOLOG B1"/>
    <property type="match status" value="1"/>
</dbReference>
<dbReference type="InterPro" id="IPR043268">
    <property type="entry name" value="UNC93B1"/>
</dbReference>
<feature type="region of interest" description="Disordered" evidence="1">
    <location>
        <begin position="1"/>
        <end position="31"/>
    </location>
</feature>
<accession>A0A672V2H1</accession>